<evidence type="ECO:0000256" key="1">
    <source>
        <dbReference type="SAM" id="MobiDB-lite"/>
    </source>
</evidence>
<name>A0AAV7WBD3_PLEWA</name>
<proteinExistence type="predicted"/>
<feature type="region of interest" description="Disordered" evidence="1">
    <location>
        <begin position="91"/>
        <end position="113"/>
    </location>
</feature>
<gene>
    <name evidence="2" type="ORF">NDU88_005215</name>
</gene>
<comment type="caution">
    <text evidence="2">The sequence shown here is derived from an EMBL/GenBank/DDBJ whole genome shotgun (WGS) entry which is preliminary data.</text>
</comment>
<dbReference type="Proteomes" id="UP001066276">
    <property type="component" value="Chromosome 1_2"/>
</dbReference>
<protein>
    <submittedName>
        <fullName evidence="2">Uncharacterized protein</fullName>
    </submittedName>
</protein>
<evidence type="ECO:0000313" key="2">
    <source>
        <dbReference type="EMBL" id="KAJ1209843.1"/>
    </source>
</evidence>
<dbReference type="EMBL" id="JANPWB010000002">
    <property type="protein sequence ID" value="KAJ1209843.1"/>
    <property type="molecule type" value="Genomic_DNA"/>
</dbReference>
<organism evidence="2 3">
    <name type="scientific">Pleurodeles waltl</name>
    <name type="common">Iberian ribbed newt</name>
    <dbReference type="NCBI Taxonomy" id="8319"/>
    <lineage>
        <taxon>Eukaryota</taxon>
        <taxon>Metazoa</taxon>
        <taxon>Chordata</taxon>
        <taxon>Craniata</taxon>
        <taxon>Vertebrata</taxon>
        <taxon>Euteleostomi</taxon>
        <taxon>Amphibia</taxon>
        <taxon>Batrachia</taxon>
        <taxon>Caudata</taxon>
        <taxon>Salamandroidea</taxon>
        <taxon>Salamandridae</taxon>
        <taxon>Pleurodelinae</taxon>
        <taxon>Pleurodeles</taxon>
    </lineage>
</organism>
<reference evidence="2" key="1">
    <citation type="journal article" date="2022" name="bioRxiv">
        <title>Sequencing and chromosome-scale assembly of the giantPleurodeles waltlgenome.</title>
        <authorList>
            <person name="Brown T."/>
            <person name="Elewa A."/>
            <person name="Iarovenko S."/>
            <person name="Subramanian E."/>
            <person name="Araus A.J."/>
            <person name="Petzold A."/>
            <person name="Susuki M."/>
            <person name="Suzuki K.-i.T."/>
            <person name="Hayashi T."/>
            <person name="Toyoda A."/>
            <person name="Oliveira C."/>
            <person name="Osipova E."/>
            <person name="Leigh N.D."/>
            <person name="Simon A."/>
            <person name="Yun M.H."/>
        </authorList>
    </citation>
    <scope>NUCLEOTIDE SEQUENCE</scope>
    <source>
        <strain evidence="2">20211129_DDA</strain>
        <tissue evidence="2">Liver</tissue>
    </source>
</reference>
<keyword evidence="3" id="KW-1185">Reference proteome</keyword>
<dbReference type="AlphaFoldDB" id="A0AAV7WBD3"/>
<sequence length="113" mass="12131">MSDFKVQEALRLLREAGRLDLIQGGVGGPSRPPRRASGRVAATVLACSTMRGGARKQAVSRRGRGRVRGRVGGIGYATGFIMYIHEDEQGASTFPTPEARRHLSVPNDASMPL</sequence>
<evidence type="ECO:0000313" key="3">
    <source>
        <dbReference type="Proteomes" id="UP001066276"/>
    </source>
</evidence>
<accession>A0AAV7WBD3</accession>